<dbReference type="InterPro" id="IPR041479">
    <property type="entry name" value="TetR_CgmR_C"/>
</dbReference>
<dbReference type="Pfam" id="PF17937">
    <property type="entry name" value="TetR_C_28"/>
    <property type="match status" value="1"/>
</dbReference>
<feature type="DNA-binding region" description="H-T-H motif" evidence="4">
    <location>
        <begin position="34"/>
        <end position="53"/>
    </location>
</feature>
<dbReference type="InterPro" id="IPR050109">
    <property type="entry name" value="HTH-type_TetR-like_transc_reg"/>
</dbReference>
<dbReference type="RefSeq" id="WP_274353082.1">
    <property type="nucleotide sequence ID" value="NZ_JAQZSM010000015.1"/>
</dbReference>
<gene>
    <name evidence="6" type="ORF">PUT78_15015</name>
</gene>
<protein>
    <submittedName>
        <fullName evidence="6">TetR/AcrR family transcriptional regulator</fullName>
    </submittedName>
</protein>
<dbReference type="Gene3D" id="1.10.357.10">
    <property type="entry name" value="Tetracycline Repressor, domain 2"/>
    <property type="match status" value="1"/>
</dbReference>
<evidence type="ECO:0000256" key="2">
    <source>
        <dbReference type="ARBA" id="ARBA00023125"/>
    </source>
</evidence>
<name>A0ABT5TES8_9RHOB</name>
<accession>A0ABT5TES8</accession>
<evidence type="ECO:0000313" key="7">
    <source>
        <dbReference type="Proteomes" id="UP001431784"/>
    </source>
</evidence>
<organism evidence="6 7">
    <name type="scientific">Roseinatronobacter alkalisoli</name>
    <dbReference type="NCBI Taxonomy" id="3028235"/>
    <lineage>
        <taxon>Bacteria</taxon>
        <taxon>Pseudomonadati</taxon>
        <taxon>Pseudomonadota</taxon>
        <taxon>Alphaproteobacteria</taxon>
        <taxon>Rhodobacterales</taxon>
        <taxon>Paracoccaceae</taxon>
        <taxon>Roseinatronobacter</taxon>
    </lineage>
</organism>
<dbReference type="InterPro" id="IPR001647">
    <property type="entry name" value="HTH_TetR"/>
</dbReference>
<proteinExistence type="predicted"/>
<evidence type="ECO:0000256" key="3">
    <source>
        <dbReference type="ARBA" id="ARBA00023163"/>
    </source>
</evidence>
<dbReference type="Proteomes" id="UP001431784">
    <property type="component" value="Unassembled WGS sequence"/>
</dbReference>
<comment type="caution">
    <text evidence="6">The sequence shown here is derived from an EMBL/GenBank/DDBJ whole genome shotgun (WGS) entry which is preliminary data.</text>
</comment>
<keyword evidence="7" id="KW-1185">Reference proteome</keyword>
<dbReference type="InterPro" id="IPR009057">
    <property type="entry name" value="Homeodomain-like_sf"/>
</dbReference>
<keyword evidence="1" id="KW-0805">Transcription regulation</keyword>
<evidence type="ECO:0000256" key="1">
    <source>
        <dbReference type="ARBA" id="ARBA00023015"/>
    </source>
</evidence>
<dbReference type="PRINTS" id="PR00455">
    <property type="entry name" value="HTHTETR"/>
</dbReference>
<dbReference type="PANTHER" id="PTHR30055">
    <property type="entry name" value="HTH-TYPE TRANSCRIPTIONAL REGULATOR RUTR"/>
    <property type="match status" value="1"/>
</dbReference>
<dbReference type="Pfam" id="PF00440">
    <property type="entry name" value="TetR_N"/>
    <property type="match status" value="1"/>
</dbReference>
<reference evidence="6" key="1">
    <citation type="submission" date="2023-02" db="EMBL/GenBank/DDBJ databases">
        <title>Description of Roseinatronobacter alkalisoli sp. nov., an alkaliphilic bacerium isolated from soda soil.</title>
        <authorList>
            <person name="Wei W."/>
        </authorList>
    </citation>
    <scope>NUCLEOTIDE SEQUENCE</scope>
    <source>
        <strain evidence="6">HJB301</strain>
    </source>
</reference>
<feature type="domain" description="HTH tetR-type" evidence="5">
    <location>
        <begin position="11"/>
        <end position="71"/>
    </location>
</feature>
<evidence type="ECO:0000259" key="5">
    <source>
        <dbReference type="PROSITE" id="PS50977"/>
    </source>
</evidence>
<keyword evidence="2 4" id="KW-0238">DNA-binding</keyword>
<dbReference type="EMBL" id="JAQZSM010000015">
    <property type="protein sequence ID" value="MDD7972408.1"/>
    <property type="molecule type" value="Genomic_DNA"/>
</dbReference>
<sequence length="194" mass="20951">MSEAKNTGSGLSTRHRILNAAETLARTLGPANISLDAVAAAAGVSKGGLLYHFPSKARLLEGVVENHLKNLDISLKKQENSGQKNAVIISYLQHFLDEQDRNTHPPSGLLAALAENPQMLTPVREHTAVFLQRIRSNASDPDLATLAYLAVDGLRSAELLGTQVLGAAERRELIKRAMRCLADQPDRPPAVPPR</sequence>
<dbReference type="SUPFAM" id="SSF46689">
    <property type="entry name" value="Homeodomain-like"/>
    <property type="match status" value="1"/>
</dbReference>
<dbReference type="PROSITE" id="PS50977">
    <property type="entry name" value="HTH_TETR_2"/>
    <property type="match status" value="1"/>
</dbReference>
<evidence type="ECO:0000313" key="6">
    <source>
        <dbReference type="EMBL" id="MDD7972408.1"/>
    </source>
</evidence>
<evidence type="ECO:0000256" key="4">
    <source>
        <dbReference type="PROSITE-ProRule" id="PRU00335"/>
    </source>
</evidence>
<dbReference type="SUPFAM" id="SSF48498">
    <property type="entry name" value="Tetracyclin repressor-like, C-terminal domain"/>
    <property type="match status" value="1"/>
</dbReference>
<keyword evidence="3" id="KW-0804">Transcription</keyword>
<dbReference type="InterPro" id="IPR036271">
    <property type="entry name" value="Tet_transcr_reg_TetR-rel_C_sf"/>
</dbReference>
<dbReference type="PANTHER" id="PTHR30055:SF234">
    <property type="entry name" value="HTH-TYPE TRANSCRIPTIONAL REGULATOR BETI"/>
    <property type="match status" value="1"/>
</dbReference>